<dbReference type="SUPFAM" id="SSF57667">
    <property type="entry name" value="beta-beta-alpha zinc fingers"/>
    <property type="match status" value="5"/>
</dbReference>
<dbReference type="CDD" id="cd07765">
    <property type="entry name" value="KRAB_A-box"/>
    <property type="match status" value="1"/>
</dbReference>
<comment type="subcellular location">
    <subcellularLocation>
        <location evidence="1">Nucleus</location>
    </subcellularLocation>
</comment>
<evidence type="ECO:0000256" key="4">
    <source>
        <dbReference type="ARBA" id="ARBA00022737"/>
    </source>
</evidence>
<dbReference type="FunFam" id="3.30.160.60:FF:000848">
    <property type="entry name" value="Zinc finger protein 35"/>
    <property type="match status" value="1"/>
</dbReference>
<evidence type="ECO:0000259" key="13">
    <source>
        <dbReference type="PROSITE" id="PS50157"/>
    </source>
</evidence>
<dbReference type="InterPro" id="IPR036236">
    <property type="entry name" value="Znf_C2H2_sf"/>
</dbReference>
<keyword evidence="7" id="KW-0805">Transcription regulation</keyword>
<evidence type="ECO:0000256" key="11">
    <source>
        <dbReference type="PROSITE-ProRule" id="PRU00042"/>
    </source>
</evidence>
<dbReference type="InterPro" id="IPR013087">
    <property type="entry name" value="Znf_C2H2_type"/>
</dbReference>
<evidence type="ECO:0000256" key="6">
    <source>
        <dbReference type="ARBA" id="ARBA00022833"/>
    </source>
</evidence>
<evidence type="ECO:0000256" key="2">
    <source>
        <dbReference type="ARBA" id="ARBA00006991"/>
    </source>
</evidence>
<keyword evidence="5 11" id="KW-0863">Zinc-finger</keyword>
<feature type="domain" description="C2H2-type" evidence="13">
    <location>
        <begin position="650"/>
        <end position="677"/>
    </location>
</feature>
<dbReference type="GO" id="GO:0005634">
    <property type="term" value="C:nucleus"/>
    <property type="evidence" value="ECO:0007669"/>
    <property type="project" value="UniProtKB-SubCell"/>
</dbReference>
<dbReference type="PANTHER" id="PTHR24381">
    <property type="entry name" value="ZINC FINGER PROTEIN"/>
    <property type="match status" value="1"/>
</dbReference>
<dbReference type="FunFam" id="3.30.160.60:FF:000853">
    <property type="entry name" value="zinc finger protein 205 isoform X1"/>
    <property type="match status" value="1"/>
</dbReference>
<dbReference type="PROSITE" id="PS00028">
    <property type="entry name" value="ZINC_FINGER_C2H2_1"/>
    <property type="match status" value="8"/>
</dbReference>
<dbReference type="GO" id="GO:0008270">
    <property type="term" value="F:zinc ion binding"/>
    <property type="evidence" value="ECO:0007669"/>
    <property type="project" value="UniProtKB-KW"/>
</dbReference>
<keyword evidence="3" id="KW-0479">Metal-binding</keyword>
<dbReference type="PROSITE" id="PS50157">
    <property type="entry name" value="ZINC_FINGER_C2H2_2"/>
    <property type="match status" value="8"/>
</dbReference>
<evidence type="ECO:0000256" key="12">
    <source>
        <dbReference type="SAM" id="MobiDB-lite"/>
    </source>
</evidence>
<dbReference type="SUPFAM" id="SSF109640">
    <property type="entry name" value="KRAB domain (Kruppel-associated box)"/>
    <property type="match status" value="1"/>
</dbReference>
<dbReference type="PANTHER" id="PTHR24381:SF455">
    <property type="entry name" value="RB-ASSOCIATED KRAB ZINC FINGER PROTEIN-RELATED"/>
    <property type="match status" value="1"/>
</dbReference>
<name>A0A8B8TM00_CAMFR</name>
<feature type="domain" description="C2H2-type" evidence="13">
    <location>
        <begin position="622"/>
        <end position="649"/>
    </location>
</feature>
<dbReference type="FunFam" id="3.30.160.60:FF:001700">
    <property type="entry name" value="Zinc finger protein 677"/>
    <property type="match status" value="1"/>
</dbReference>
<feature type="domain" description="C2H2-type" evidence="13">
    <location>
        <begin position="678"/>
        <end position="705"/>
    </location>
</feature>
<feature type="domain" description="C2H2-type" evidence="13">
    <location>
        <begin position="594"/>
        <end position="621"/>
    </location>
</feature>
<organism evidence="15 16">
    <name type="scientific">Camelus ferus</name>
    <name type="common">Wild bactrian camel</name>
    <name type="synonym">Camelus bactrianus ferus</name>
    <dbReference type="NCBI Taxonomy" id="419612"/>
    <lineage>
        <taxon>Eukaryota</taxon>
        <taxon>Metazoa</taxon>
        <taxon>Chordata</taxon>
        <taxon>Craniata</taxon>
        <taxon>Vertebrata</taxon>
        <taxon>Euteleostomi</taxon>
        <taxon>Mammalia</taxon>
        <taxon>Eutheria</taxon>
        <taxon>Laurasiatheria</taxon>
        <taxon>Artiodactyla</taxon>
        <taxon>Tylopoda</taxon>
        <taxon>Camelidae</taxon>
        <taxon>Camelus</taxon>
    </lineage>
</organism>
<feature type="compositionally biased region" description="Polar residues" evidence="12">
    <location>
        <begin position="500"/>
        <end position="510"/>
    </location>
</feature>
<keyword evidence="4" id="KW-0677">Repeat</keyword>
<accession>A0A8B8TM00</accession>
<dbReference type="FunFam" id="3.30.160.60:FF:000053">
    <property type="entry name" value="zinc finger protein 182 isoform X1"/>
    <property type="match status" value="1"/>
</dbReference>
<evidence type="ECO:0000256" key="5">
    <source>
        <dbReference type="ARBA" id="ARBA00022771"/>
    </source>
</evidence>
<dbReference type="InterPro" id="IPR036051">
    <property type="entry name" value="KRAB_dom_sf"/>
</dbReference>
<dbReference type="KEGG" id="cfr:102508245"/>
<evidence type="ECO:0000256" key="10">
    <source>
        <dbReference type="ARBA" id="ARBA00023242"/>
    </source>
</evidence>
<reference evidence="16" key="1">
    <citation type="submission" date="2025-08" db="UniProtKB">
        <authorList>
            <consortium name="RefSeq"/>
        </authorList>
    </citation>
    <scope>IDENTIFICATION</scope>
    <source>
        <tissue evidence="16">Ear skin</tissue>
    </source>
</reference>
<feature type="region of interest" description="Disordered" evidence="12">
    <location>
        <begin position="55"/>
        <end position="175"/>
    </location>
</feature>
<keyword evidence="6" id="KW-0862">Zinc</keyword>
<dbReference type="PROSITE" id="PS50805">
    <property type="entry name" value="KRAB"/>
    <property type="match status" value="1"/>
</dbReference>
<dbReference type="AlphaFoldDB" id="A0A8B8TM00"/>
<evidence type="ECO:0000256" key="9">
    <source>
        <dbReference type="ARBA" id="ARBA00023163"/>
    </source>
</evidence>
<keyword evidence="15" id="KW-1185">Reference proteome</keyword>
<dbReference type="Gene3D" id="3.30.160.60">
    <property type="entry name" value="Classic Zinc Finger"/>
    <property type="match status" value="8"/>
</dbReference>
<evidence type="ECO:0000256" key="8">
    <source>
        <dbReference type="ARBA" id="ARBA00023125"/>
    </source>
</evidence>
<gene>
    <name evidence="16" type="primary">LOC102508245</name>
</gene>
<dbReference type="FunFam" id="3.30.160.60:FF:001671">
    <property type="entry name" value="Zinc finger protein 94"/>
    <property type="match status" value="1"/>
</dbReference>
<dbReference type="FunFam" id="3.30.160.60:FF:000062">
    <property type="entry name" value="RB-associated KRAB zinc finger protein-like"/>
    <property type="match status" value="1"/>
</dbReference>
<feature type="domain" description="C2H2-type" evidence="13">
    <location>
        <begin position="734"/>
        <end position="761"/>
    </location>
</feature>
<dbReference type="RefSeq" id="XP_032343271.1">
    <property type="nucleotide sequence ID" value="XM_032487380.1"/>
</dbReference>
<keyword evidence="10" id="KW-0539">Nucleus</keyword>
<evidence type="ECO:0000256" key="7">
    <source>
        <dbReference type="ARBA" id="ARBA00023015"/>
    </source>
</evidence>
<proteinExistence type="inferred from homology"/>
<protein>
    <submittedName>
        <fullName evidence="16">Zinc finger protein 677-like</fullName>
    </submittedName>
</protein>
<dbReference type="FunFam" id="3.30.160.60:FF:002090">
    <property type="entry name" value="Zinc finger protein 473"/>
    <property type="match status" value="1"/>
</dbReference>
<sequence>MECLIPDLDAECLSGCVEGNILGSNHGPTATTWRPTVAATGLLEPQEQDILVSKFSSPHCNGLGSQKVRGPSTAHNSGPQFPALPPPRRSDDPLLRPLARQLSRKPFSTPRFRHKRPRISNSNPREAEPAGSEGEPTRNFHGGSEGRRRRPQAEPHPLRRLHPPNVRAPPPRPAPEPPWCACAHALADPEAVTAKQRTRSGEWVSVFLVTTLCGLQAPLPHARVSGVSRLILPEQETQRRGKEEGMEFSQIPPHCDPVAWNWGRVPFRGSSCEGRASTPDVKRYCRLGGLFTLKDVAIEFSQEEWECLVPAQRALYRDVMLETCRNLLSLGEENFPPEVGSHSAGLAIKELLPKEDIHKGELYHLVILERKESRSIKDSDLKEIWENMHECERTWRCDARNYKETPLTHSQTLTHREDQDDKSSISFPQCVSVKSNTCEYLMHDKPFIRNLLKMKHSISMAGNTYRNCLESRTGVSLQAHVAALQGLPTEETMYEYSQGEKSINGGSSVSPLKRNPRNMKNILLPAPDRRTHTRDKSYNCSDCGKAFCKRSNLTNHERLHSAQRPYRCNECGNAFNQCSHLTTHQSAHPEEKSYKCDVCGKVFSRNSHLANHQRMHTGEKPYKCDECGKAFTQFSHLTRHQKMHAGEKPHKCNECGKHFTQRSNLLVHRRIHTGEKPYACNKCGKAFTERSQLWGHERTHTGEKPYKCDECGKALTRHSYLTQHKTIHTGEKPYKCRECGKAYTQFASLTRHLKAHTEREHKPHVCGSAFTQSSRYRAHQIFPSRNKP</sequence>
<dbReference type="SMART" id="SM00349">
    <property type="entry name" value="KRAB"/>
    <property type="match status" value="1"/>
</dbReference>
<evidence type="ECO:0000313" key="15">
    <source>
        <dbReference type="Proteomes" id="UP000694856"/>
    </source>
</evidence>
<dbReference type="Gene3D" id="6.10.140.140">
    <property type="match status" value="1"/>
</dbReference>
<dbReference type="GeneID" id="102508245"/>
<dbReference type="Pfam" id="PF01352">
    <property type="entry name" value="KRAB"/>
    <property type="match status" value="1"/>
</dbReference>
<evidence type="ECO:0000313" key="16">
    <source>
        <dbReference type="RefSeq" id="XP_032343271.1"/>
    </source>
</evidence>
<keyword evidence="9" id="KW-0804">Transcription</keyword>
<evidence type="ECO:0000259" key="14">
    <source>
        <dbReference type="PROSITE" id="PS50805"/>
    </source>
</evidence>
<dbReference type="GO" id="GO:0000981">
    <property type="term" value="F:DNA-binding transcription factor activity, RNA polymerase II-specific"/>
    <property type="evidence" value="ECO:0007669"/>
    <property type="project" value="TreeGrafter"/>
</dbReference>
<feature type="domain" description="C2H2-type" evidence="13">
    <location>
        <begin position="538"/>
        <end position="565"/>
    </location>
</feature>
<feature type="domain" description="C2H2-type" evidence="13">
    <location>
        <begin position="706"/>
        <end position="733"/>
    </location>
</feature>
<dbReference type="FunFam" id="3.30.160.60:FF:000016">
    <property type="entry name" value="zinc finger protein 37 homolog"/>
    <property type="match status" value="1"/>
</dbReference>
<keyword evidence="8" id="KW-0238">DNA-binding</keyword>
<evidence type="ECO:0000256" key="3">
    <source>
        <dbReference type="ARBA" id="ARBA00022723"/>
    </source>
</evidence>
<feature type="region of interest" description="Disordered" evidence="12">
    <location>
        <begin position="500"/>
        <end position="519"/>
    </location>
</feature>
<evidence type="ECO:0000256" key="1">
    <source>
        <dbReference type="ARBA" id="ARBA00004123"/>
    </source>
</evidence>
<dbReference type="Proteomes" id="UP000694856">
    <property type="component" value="Chromosome 9"/>
</dbReference>
<dbReference type="Pfam" id="PF00096">
    <property type="entry name" value="zf-C2H2"/>
    <property type="match status" value="8"/>
</dbReference>
<dbReference type="SMART" id="SM00355">
    <property type="entry name" value="ZnF_C2H2"/>
    <property type="match status" value="8"/>
</dbReference>
<comment type="similarity">
    <text evidence="2">Belongs to the krueppel C2H2-type zinc-finger protein family.</text>
</comment>
<feature type="compositionally biased region" description="Pro residues" evidence="12">
    <location>
        <begin position="166"/>
        <end position="175"/>
    </location>
</feature>
<dbReference type="GO" id="GO:0000977">
    <property type="term" value="F:RNA polymerase II transcription regulatory region sequence-specific DNA binding"/>
    <property type="evidence" value="ECO:0007669"/>
    <property type="project" value="TreeGrafter"/>
</dbReference>
<dbReference type="InterPro" id="IPR001909">
    <property type="entry name" value="KRAB"/>
</dbReference>
<feature type="domain" description="KRAB" evidence="14">
    <location>
        <begin position="291"/>
        <end position="362"/>
    </location>
</feature>
<feature type="domain" description="C2H2-type" evidence="13">
    <location>
        <begin position="566"/>
        <end position="593"/>
    </location>
</feature>